<reference evidence="4" key="1">
    <citation type="submission" date="2022-07" db="EMBL/GenBank/DDBJ databases">
        <title>Genome Sequence of Xylaria arbuscula.</title>
        <authorList>
            <person name="Buettner E."/>
        </authorList>
    </citation>
    <scope>NUCLEOTIDE SEQUENCE</scope>
    <source>
        <strain evidence="4">VT107</strain>
    </source>
</reference>
<name>A0A9W8NK97_9PEZI</name>
<feature type="region of interest" description="Disordered" evidence="2">
    <location>
        <begin position="264"/>
        <end position="284"/>
    </location>
</feature>
<dbReference type="VEuPathDB" id="FungiDB:F4678DRAFT_430285"/>
<feature type="coiled-coil region" evidence="1">
    <location>
        <begin position="35"/>
        <end position="72"/>
    </location>
</feature>
<dbReference type="InterPro" id="IPR031348">
    <property type="entry name" value="PigL_N"/>
</dbReference>
<evidence type="ECO:0000259" key="3">
    <source>
        <dbReference type="Pfam" id="PF17111"/>
    </source>
</evidence>
<evidence type="ECO:0000313" key="4">
    <source>
        <dbReference type="EMBL" id="KAJ3578052.1"/>
    </source>
</evidence>
<dbReference type="Proteomes" id="UP001148614">
    <property type="component" value="Unassembled WGS sequence"/>
</dbReference>
<feature type="coiled-coil region" evidence="1">
    <location>
        <begin position="139"/>
        <end position="166"/>
    </location>
</feature>
<comment type="caution">
    <text evidence="4">The sequence shown here is derived from an EMBL/GenBank/DDBJ whole genome shotgun (WGS) entry which is preliminary data.</text>
</comment>
<evidence type="ECO:0000256" key="1">
    <source>
        <dbReference type="SAM" id="Coils"/>
    </source>
</evidence>
<organism evidence="4 5">
    <name type="scientific">Xylaria arbuscula</name>
    <dbReference type="NCBI Taxonomy" id="114810"/>
    <lineage>
        <taxon>Eukaryota</taxon>
        <taxon>Fungi</taxon>
        <taxon>Dikarya</taxon>
        <taxon>Ascomycota</taxon>
        <taxon>Pezizomycotina</taxon>
        <taxon>Sordariomycetes</taxon>
        <taxon>Xylariomycetidae</taxon>
        <taxon>Xylariales</taxon>
        <taxon>Xylariaceae</taxon>
        <taxon>Xylaria</taxon>
    </lineage>
</organism>
<dbReference type="Pfam" id="PF17111">
    <property type="entry name" value="PigL_N"/>
    <property type="match status" value="1"/>
</dbReference>
<dbReference type="AlphaFoldDB" id="A0A9W8NK97"/>
<proteinExistence type="predicted"/>
<keyword evidence="5" id="KW-1185">Reference proteome</keyword>
<evidence type="ECO:0000256" key="2">
    <source>
        <dbReference type="SAM" id="MobiDB-lite"/>
    </source>
</evidence>
<dbReference type="EMBL" id="JANPWZ010000266">
    <property type="protein sequence ID" value="KAJ3578052.1"/>
    <property type="molecule type" value="Genomic_DNA"/>
</dbReference>
<feature type="compositionally biased region" description="Acidic residues" evidence="2">
    <location>
        <begin position="457"/>
        <end position="472"/>
    </location>
</feature>
<keyword evidence="1" id="KW-0175">Coiled coil</keyword>
<feature type="compositionally biased region" description="Gly residues" evidence="2">
    <location>
        <begin position="268"/>
        <end position="277"/>
    </location>
</feature>
<protein>
    <recommendedName>
        <fullName evidence="3">Azaphilone pigments biosynthesis cluster protein L N-terminal domain-containing protein</fullName>
    </recommendedName>
</protein>
<sequence>MADPGTVLAVVTIALSVAKGLYEFVESVVDAPEQLKRVQNELQAVINVLADLRNLETELDDEGSNLSQTIKQAAQNCESVCKIFEENLNEWTKTVDDGRLGARSRLKLWRNKSKIEIFMKSIKTCKATLSVSLAVFNRPKKLKKEKEKEKLRVQELERQLQVLASDAGEEVPERKEEQQILLKMDTPFQDVFSDLLEEAAQAVQKTRLNQTGQLVTLNKVVQSDFAAVNAKPQSGSQTVSKNTVTGSRFLAMNASEFDPALLFQQGENRGGSSGRGGLRPDGREKSCTYSGGNCNGPFKALKDDVRLDLGPDFAIDYTFATQKHSSPEASDALTMEREVSLPPNVSIYAGPSSAELLRASIFTRLVTTVQDPAQLAVALGSDYATFCHQLQNVVLIFDEDLDTHHEHFRQVCLRLKDRGDLGLDYGRCIFDAGNSLQAGFQMDKLQSGDVMVVDVQNCDDDDSEDDDDDEGDASLLAALGEPIGDTVASESSHA</sequence>
<gene>
    <name evidence="4" type="ORF">NPX13_g2513</name>
</gene>
<feature type="region of interest" description="Disordered" evidence="2">
    <location>
        <begin position="457"/>
        <end position="494"/>
    </location>
</feature>
<evidence type="ECO:0000313" key="5">
    <source>
        <dbReference type="Proteomes" id="UP001148614"/>
    </source>
</evidence>
<accession>A0A9W8NK97</accession>
<feature type="domain" description="Azaphilone pigments biosynthesis cluster protein L N-terminal" evidence="3">
    <location>
        <begin position="6"/>
        <end position="138"/>
    </location>
</feature>